<evidence type="ECO:0000313" key="1">
    <source>
        <dbReference type="EMBL" id="QHT81060.1"/>
    </source>
</evidence>
<name>A0A6C0HL18_9ZZZZ</name>
<dbReference type="AlphaFoldDB" id="A0A6C0HL18"/>
<organism evidence="1">
    <name type="scientific">viral metagenome</name>
    <dbReference type="NCBI Taxonomy" id="1070528"/>
    <lineage>
        <taxon>unclassified sequences</taxon>
        <taxon>metagenomes</taxon>
        <taxon>organismal metagenomes</taxon>
    </lineage>
</organism>
<dbReference type="InterPro" id="IPR012337">
    <property type="entry name" value="RNaseH-like_sf"/>
</dbReference>
<proteinExistence type="predicted"/>
<dbReference type="GO" id="GO:0003676">
    <property type="term" value="F:nucleic acid binding"/>
    <property type="evidence" value="ECO:0007669"/>
    <property type="project" value="InterPro"/>
</dbReference>
<reference evidence="1" key="1">
    <citation type="journal article" date="2020" name="Nature">
        <title>Giant virus diversity and host interactions through global metagenomics.</title>
        <authorList>
            <person name="Schulz F."/>
            <person name="Roux S."/>
            <person name="Paez-Espino D."/>
            <person name="Jungbluth S."/>
            <person name="Walsh D.A."/>
            <person name="Denef V.J."/>
            <person name="McMahon K.D."/>
            <person name="Konstantinidis K.T."/>
            <person name="Eloe-Fadrosh E.A."/>
            <person name="Kyrpides N.C."/>
            <person name="Woyke T."/>
        </authorList>
    </citation>
    <scope>NUCLEOTIDE SEQUENCE</scope>
    <source>
        <strain evidence="1">GVMAG-M-3300023184-135</strain>
    </source>
</reference>
<dbReference type="InterPro" id="IPR036397">
    <property type="entry name" value="RNaseH_sf"/>
</dbReference>
<dbReference type="EMBL" id="MN739977">
    <property type="protein sequence ID" value="QHT81060.1"/>
    <property type="molecule type" value="Genomic_DNA"/>
</dbReference>
<dbReference type="Gene3D" id="3.30.420.10">
    <property type="entry name" value="Ribonuclease H-like superfamily/Ribonuclease H"/>
    <property type="match status" value="1"/>
</dbReference>
<dbReference type="SUPFAM" id="SSF53098">
    <property type="entry name" value="Ribonuclease H-like"/>
    <property type="match status" value="1"/>
</dbReference>
<accession>A0A6C0HL18</accession>
<sequence length="258" mass="28637">MKLVSFDIGLRNLAVCVMDGANRKDCKILHWDVIDVIGEKNGVDKPTCFKCKKPAMWVQQGGKSYACSKHCPKTAQTTKASLTKKSAVELSEMAKAQGVCGDGRKYKKPELVSAIHAKLTAGGWTKFKGNAGKGAGDSVLSMDKDIAAVLDRRADWWTGADLVIFENQPNRRMFAVQAMLHMYFACKGFRTRGVSAIHKLDNIVTAGDDSTTYRGRKKTGIAHCELLCPPENLEFFRKHRKKDDLADAWLQGLYILEH</sequence>
<evidence type="ECO:0008006" key="2">
    <source>
        <dbReference type="Google" id="ProtNLM"/>
    </source>
</evidence>
<protein>
    <recommendedName>
        <fullName evidence="2">Mitochondrial resolvase Ydc2 catalytic domain-containing protein</fullName>
    </recommendedName>
</protein>